<dbReference type="InterPro" id="IPR012910">
    <property type="entry name" value="Plug_dom"/>
</dbReference>
<evidence type="ECO:0000256" key="5">
    <source>
        <dbReference type="ARBA" id="ARBA00023077"/>
    </source>
</evidence>
<feature type="domain" description="TonB-dependent receptor plug" evidence="11">
    <location>
        <begin position="230"/>
        <end position="336"/>
    </location>
</feature>
<protein>
    <submittedName>
        <fullName evidence="12">TonB-dependent receptor</fullName>
    </submittedName>
</protein>
<organism evidence="12 13">
    <name type="scientific">Terrimonas ginsenosidimutans</name>
    <dbReference type="NCBI Taxonomy" id="2908004"/>
    <lineage>
        <taxon>Bacteria</taxon>
        <taxon>Pseudomonadati</taxon>
        <taxon>Bacteroidota</taxon>
        <taxon>Chitinophagia</taxon>
        <taxon>Chitinophagales</taxon>
        <taxon>Chitinophagaceae</taxon>
        <taxon>Terrimonas</taxon>
    </lineage>
</organism>
<keyword evidence="3 8" id="KW-1134">Transmembrane beta strand</keyword>
<keyword evidence="12" id="KW-0675">Receptor</keyword>
<dbReference type="Pfam" id="PF07715">
    <property type="entry name" value="Plug"/>
    <property type="match status" value="1"/>
</dbReference>
<dbReference type="PROSITE" id="PS52016">
    <property type="entry name" value="TONB_DEPENDENT_REC_3"/>
    <property type="match status" value="1"/>
</dbReference>
<keyword evidence="6 8" id="KW-0472">Membrane</keyword>
<gene>
    <name evidence="12" type="ORF">LZZ85_04485</name>
</gene>
<evidence type="ECO:0000313" key="13">
    <source>
        <dbReference type="Proteomes" id="UP001165367"/>
    </source>
</evidence>
<dbReference type="InterPro" id="IPR008969">
    <property type="entry name" value="CarboxyPept-like_regulatory"/>
</dbReference>
<comment type="caution">
    <text evidence="12">The sequence shown here is derived from an EMBL/GenBank/DDBJ whole genome shotgun (WGS) entry which is preliminary data.</text>
</comment>
<sequence length="1225" mass="135329">MLLTNHLFGDCGMPQSLMRKLLPGKSILLLIILSIFSCIGLRAQSITINQKSIPLIKVIPLLKQQTGYDFLYNAELFKDDKPVDIVVTNISLANMLDKYFVPRGITYDINKNEKTVVFKRKQTIPAAPPENPSAEITLTGRITNEKNEPLYRATINVKGTGNASTADSLGLYTLNIRESKTPVVLLISMIGYELTEVNANGRSVVNVSMKEMPKEMEDVVVIGYGTVQRKDLTGAVSALTDKDLKDIPINSAAQALQGRLAGVQIVVGEGAPGAPVDVFIRGRSSITQSGSPLYVVDGVQVENALDVLSPQDIESINVLKDAASTAIYGARGANGVVIITTKGGKNTNGKYTVGFNTFAGVNKLTKQLDMMDPYQFVMYQYEKAKYTASTNDMNSVSKYIRDPNNFDTIAPTFMNYPDAMDWQDRMMGRNAFQTTQNLNVSGGNQATQFNLSLTNNIQEGLLLYSKLDRKLVNFRLDQKISNAIKMGFNVRYNNQRITGAGTSDAGSANANRLRQYTRYRPLFLPGQDEEFYDQALSDFNPGNQLNLINPLLLSQAEYRLSAAVLYNFNGYVNINLFKGVSFRSTFGYDFTNTQGKSFDDTITANSKNNGARMPIAGLSDTRRSVINNSNVFTYSNNRFLGAGSRLTVLAGQEIFETRTVSNSQIVRYFPIGTTQEIAFANFGLATPPVGFTQPKPTSADIRTRQLSFFTRWSYDFKQKYLFSFNMRADGSSLFGPDYSNVFVSPDSMNNKWGFFPSASAAWKFSQEGFMKNISFVNDAKIRLSYGVSGNNRIDPYGYATNFSTAANSGYGLNDVLNYTLLPPARFGNANIKWESLSSANFGIDLSLFNRRLDVTVDVYSNRTKNLLVENSFPGNTGYRTQYQNVGTVRNNGVEIQLGGTVIKKKDFSWSSNFNISFNKNKVVSLGDQQQFMASSGFFATAGNPADYLIRKGQPIGTVFGLKVEGFYTVDDFDTNPITNAGFPGLTYQYTLKQGLPNPQAVISDLVQPGQIKYADVNGDGKIDLDDRTVIGNVLPTFTGGFTQQFAYRNFDLSVFMNFSYGNDVYNANKLELSTAYNLDANMLALMDERWRVIDANGQLVQKQLNSTTVIGVSPEELSALNSGARIWTPSRSLLGYYPSSFAVEDGSYLRINNITLGYTFSKIAMKKIKIASLRLYGTANNIATITGYSGYDPDVSSRRSILTPGVDYSAYPRGKSFIVGLNVIF</sequence>
<evidence type="ECO:0000256" key="9">
    <source>
        <dbReference type="RuleBase" id="RU003357"/>
    </source>
</evidence>
<keyword evidence="2 8" id="KW-0813">Transport</keyword>
<evidence type="ECO:0000313" key="12">
    <source>
        <dbReference type="EMBL" id="MCG2613521.1"/>
    </source>
</evidence>
<evidence type="ECO:0000259" key="11">
    <source>
        <dbReference type="Pfam" id="PF07715"/>
    </source>
</evidence>
<dbReference type="NCBIfam" id="TIGR04057">
    <property type="entry name" value="SusC_RagA_signa"/>
    <property type="match status" value="1"/>
</dbReference>
<dbReference type="InterPro" id="IPR036942">
    <property type="entry name" value="Beta-barrel_TonB_sf"/>
</dbReference>
<evidence type="ECO:0000259" key="10">
    <source>
        <dbReference type="Pfam" id="PF00593"/>
    </source>
</evidence>
<dbReference type="SUPFAM" id="SSF56935">
    <property type="entry name" value="Porins"/>
    <property type="match status" value="1"/>
</dbReference>
<evidence type="ECO:0000256" key="3">
    <source>
        <dbReference type="ARBA" id="ARBA00022452"/>
    </source>
</evidence>
<dbReference type="Gene3D" id="2.170.130.10">
    <property type="entry name" value="TonB-dependent receptor, plug domain"/>
    <property type="match status" value="1"/>
</dbReference>
<keyword evidence="7 8" id="KW-0998">Cell outer membrane</keyword>
<dbReference type="Pfam" id="PF00593">
    <property type="entry name" value="TonB_dep_Rec_b-barrel"/>
    <property type="match status" value="1"/>
</dbReference>
<comment type="similarity">
    <text evidence="8 9">Belongs to the TonB-dependent receptor family.</text>
</comment>
<proteinExistence type="inferred from homology"/>
<keyword evidence="4 8" id="KW-0812">Transmembrane</keyword>
<dbReference type="Proteomes" id="UP001165367">
    <property type="component" value="Unassembled WGS sequence"/>
</dbReference>
<evidence type="ECO:0000256" key="6">
    <source>
        <dbReference type="ARBA" id="ARBA00023136"/>
    </source>
</evidence>
<dbReference type="InterPro" id="IPR023996">
    <property type="entry name" value="TonB-dep_OMP_SusC/RagA"/>
</dbReference>
<evidence type="ECO:0000256" key="2">
    <source>
        <dbReference type="ARBA" id="ARBA00022448"/>
    </source>
</evidence>
<evidence type="ECO:0000256" key="1">
    <source>
        <dbReference type="ARBA" id="ARBA00004571"/>
    </source>
</evidence>
<reference evidence="12" key="1">
    <citation type="submission" date="2022-01" db="EMBL/GenBank/DDBJ databases">
        <authorList>
            <person name="Jo J.-H."/>
            <person name="Im W.-T."/>
        </authorList>
    </citation>
    <scope>NUCLEOTIDE SEQUENCE</scope>
    <source>
        <strain evidence="12">NA20</strain>
    </source>
</reference>
<comment type="subcellular location">
    <subcellularLocation>
        <location evidence="1 8">Cell outer membrane</location>
        <topology evidence="1 8">Multi-pass membrane protein</topology>
    </subcellularLocation>
</comment>
<dbReference type="EMBL" id="JAKLTR010000002">
    <property type="protein sequence ID" value="MCG2613521.1"/>
    <property type="molecule type" value="Genomic_DNA"/>
</dbReference>
<evidence type="ECO:0000256" key="4">
    <source>
        <dbReference type="ARBA" id="ARBA00022692"/>
    </source>
</evidence>
<dbReference type="Gene3D" id="2.40.170.20">
    <property type="entry name" value="TonB-dependent receptor, beta-barrel domain"/>
    <property type="match status" value="1"/>
</dbReference>
<dbReference type="Pfam" id="PF13715">
    <property type="entry name" value="CarbopepD_reg_2"/>
    <property type="match status" value="1"/>
</dbReference>
<accession>A0ABS9KMG7</accession>
<name>A0ABS9KMG7_9BACT</name>
<dbReference type="InterPro" id="IPR037066">
    <property type="entry name" value="Plug_dom_sf"/>
</dbReference>
<keyword evidence="5 9" id="KW-0798">TonB box</keyword>
<dbReference type="SUPFAM" id="SSF49464">
    <property type="entry name" value="Carboxypeptidase regulatory domain-like"/>
    <property type="match status" value="1"/>
</dbReference>
<dbReference type="RefSeq" id="WP_237868788.1">
    <property type="nucleotide sequence ID" value="NZ_JAKLTR010000002.1"/>
</dbReference>
<keyword evidence="13" id="KW-1185">Reference proteome</keyword>
<feature type="domain" description="TonB-dependent receptor-like beta-barrel" evidence="10">
    <location>
        <begin position="567"/>
        <end position="987"/>
    </location>
</feature>
<dbReference type="InterPro" id="IPR023997">
    <property type="entry name" value="TonB-dep_OMP_SusC/RagA_CS"/>
</dbReference>
<dbReference type="InterPro" id="IPR039426">
    <property type="entry name" value="TonB-dep_rcpt-like"/>
</dbReference>
<evidence type="ECO:0000256" key="8">
    <source>
        <dbReference type="PROSITE-ProRule" id="PRU01360"/>
    </source>
</evidence>
<dbReference type="InterPro" id="IPR000531">
    <property type="entry name" value="Beta-barrel_TonB"/>
</dbReference>
<evidence type="ECO:0000256" key="7">
    <source>
        <dbReference type="ARBA" id="ARBA00023237"/>
    </source>
</evidence>
<dbReference type="NCBIfam" id="TIGR04056">
    <property type="entry name" value="OMP_RagA_SusC"/>
    <property type="match status" value="1"/>
</dbReference>